<sequence>MNISQILAFPLLAATAHSFAADLPAGDRRSEQAAESVQQHQWLETLQQDSAASAAPNEAVNVRQVNDEELARNPALLEEMLQQAVNSNHPPLLKALTAVYRRQPQADKVLLARAESMVARNQGDYPQALETYGRLNRQHPQDARIALDYAALLFEDKQWQESDRLFAQTAQTANLPEAVADNIRRYRAQIDEADDWQLNGGLSVSYDRNINNAAPAYCTYLGCTTEQAENATGIHYHAELEKNTPLKGNHNLTFRNRISGTSYYLDKKSQYDHAFGRSYLGWYYQNARSSLSVLPFYQAQLAGSNEFADKPTDEHTLNMNMFAHAVGVQTAWSHRITPRLQAYASGELYRQSYRPQQKSTYYDGRHAQLFGSLAYQLGANDLVFAGYGNGTFRPKHTQIDGRTNHTAHTRHSLSAGWFAAWPTLGGLASRLRAGYTDRRYKGRVFNTDFTPERQRNKETFFSASLAHPKISYHGIMPRLTFEHSRTRSTHKWAEQKQSRLFVELEKSF</sequence>
<keyword evidence="4 8" id="KW-0732">Signal</keyword>
<dbReference type="EMBL" id="WJXO01000001">
    <property type="protein sequence ID" value="MRN37786.1"/>
    <property type="molecule type" value="Genomic_DNA"/>
</dbReference>
<evidence type="ECO:0000256" key="8">
    <source>
        <dbReference type="SAM" id="SignalP"/>
    </source>
</evidence>
<protein>
    <submittedName>
        <fullName evidence="11">DUF560 domain-containing protein</fullName>
    </submittedName>
</protein>
<dbReference type="InterPro" id="IPR007655">
    <property type="entry name" value="Slam_C"/>
</dbReference>
<dbReference type="InterPro" id="IPR011990">
    <property type="entry name" value="TPR-like_helical_dom_sf"/>
</dbReference>
<comment type="subcellular location">
    <subcellularLocation>
        <location evidence="1">Cell outer membrane</location>
        <topology evidence="1">Multi-pass membrane protein</topology>
    </subcellularLocation>
</comment>
<accession>A0A7X2KXN1</accession>
<dbReference type="AlphaFoldDB" id="A0A7X2KXN1"/>
<feature type="domain" description="Surface lipoprotein assembly modifier N-terminal TPR repeats region" evidence="10">
    <location>
        <begin position="64"/>
        <end position="164"/>
    </location>
</feature>
<dbReference type="RefSeq" id="WP_095502286.1">
    <property type="nucleotide sequence ID" value="NZ_WJXO01000001.1"/>
</dbReference>
<evidence type="ECO:0000259" key="9">
    <source>
        <dbReference type="Pfam" id="PF04575"/>
    </source>
</evidence>
<keyword evidence="6" id="KW-0998">Cell outer membrane</keyword>
<evidence type="ECO:0000256" key="3">
    <source>
        <dbReference type="ARBA" id="ARBA00022692"/>
    </source>
</evidence>
<dbReference type="SUPFAM" id="SSF81901">
    <property type="entry name" value="HCP-like"/>
    <property type="match status" value="1"/>
</dbReference>
<keyword evidence="5" id="KW-0472">Membrane</keyword>
<feature type="chain" id="PRO_5030709619" evidence="8">
    <location>
        <begin position="21"/>
        <end position="508"/>
    </location>
</feature>
<dbReference type="Pfam" id="PF24575">
    <property type="entry name" value="TPR_Slam"/>
    <property type="match status" value="1"/>
</dbReference>
<evidence type="ECO:0000256" key="1">
    <source>
        <dbReference type="ARBA" id="ARBA00004571"/>
    </source>
</evidence>
<dbReference type="Gene3D" id="1.25.40.10">
    <property type="entry name" value="Tetratricopeptide repeat domain"/>
    <property type="match status" value="1"/>
</dbReference>
<comment type="caution">
    <text evidence="11">The sequence shown here is derived from an EMBL/GenBank/DDBJ whole genome shotgun (WGS) entry which is preliminary data.</text>
</comment>
<proteinExistence type="inferred from homology"/>
<evidence type="ECO:0000256" key="7">
    <source>
        <dbReference type="ARBA" id="ARBA00023609"/>
    </source>
</evidence>
<comment type="similarity">
    <text evidence="7">Belongs to the Slam family.</text>
</comment>
<dbReference type="Proteomes" id="UP000486297">
    <property type="component" value="Unassembled WGS sequence"/>
</dbReference>
<evidence type="ECO:0000256" key="4">
    <source>
        <dbReference type="ARBA" id="ARBA00022729"/>
    </source>
</evidence>
<reference evidence="11" key="1">
    <citation type="journal article" name="Emerg. Infect. Dis.">
        <title>Two cases of a newly characterized neisseria species.</title>
        <authorList>
            <person name="Mustapha M."/>
            <person name="Lemos A.P.S."/>
            <person name="Harrison L.H."/>
            <person name="Vantyne D."/>
            <person name="Sacchi C.T."/>
        </authorList>
    </citation>
    <scope>NUCLEOTIDE SEQUENCE</scope>
    <source>
        <strain evidence="11">N.95.16</strain>
    </source>
</reference>
<evidence type="ECO:0000259" key="10">
    <source>
        <dbReference type="Pfam" id="PF24575"/>
    </source>
</evidence>
<evidence type="ECO:0000256" key="5">
    <source>
        <dbReference type="ARBA" id="ARBA00023136"/>
    </source>
</evidence>
<evidence type="ECO:0000256" key="2">
    <source>
        <dbReference type="ARBA" id="ARBA00022452"/>
    </source>
</evidence>
<evidence type="ECO:0000313" key="12">
    <source>
        <dbReference type="Proteomes" id="UP000486297"/>
    </source>
</evidence>
<dbReference type="GO" id="GO:0009279">
    <property type="term" value="C:cell outer membrane"/>
    <property type="evidence" value="ECO:0007669"/>
    <property type="project" value="UniProtKB-SubCell"/>
</dbReference>
<name>A0A7X2KXN1_9NEIS</name>
<evidence type="ECO:0000313" key="11">
    <source>
        <dbReference type="EMBL" id="MRN37786.1"/>
    </source>
</evidence>
<organism evidence="11 12">
    <name type="scientific">Neisseria brasiliensis</name>
    <dbReference type="NCBI Taxonomy" id="2666100"/>
    <lineage>
        <taxon>Bacteria</taxon>
        <taxon>Pseudomonadati</taxon>
        <taxon>Pseudomonadota</taxon>
        <taxon>Betaproteobacteria</taxon>
        <taxon>Neisseriales</taxon>
        <taxon>Neisseriaceae</taxon>
        <taxon>Neisseria</taxon>
    </lineage>
</organism>
<keyword evidence="12" id="KW-1185">Reference proteome</keyword>
<dbReference type="InterPro" id="IPR057556">
    <property type="entry name" value="TPR_Slam"/>
</dbReference>
<feature type="domain" description="Surface lipoprotein assembly modifier C-terminal" evidence="9">
    <location>
        <begin position="196"/>
        <end position="508"/>
    </location>
</feature>
<evidence type="ECO:0000256" key="6">
    <source>
        <dbReference type="ARBA" id="ARBA00023237"/>
    </source>
</evidence>
<dbReference type="Pfam" id="PF04575">
    <property type="entry name" value="SlipAM"/>
    <property type="match status" value="1"/>
</dbReference>
<keyword evidence="3" id="KW-0812">Transmembrane</keyword>
<feature type="signal peptide" evidence="8">
    <location>
        <begin position="1"/>
        <end position="20"/>
    </location>
</feature>
<gene>
    <name evidence="11" type="ORF">GJU80_04585</name>
</gene>
<keyword evidence="2" id="KW-1134">Transmembrane beta strand</keyword>